<dbReference type="SMART" id="SM00332">
    <property type="entry name" value="PP2Cc"/>
    <property type="match status" value="1"/>
</dbReference>
<evidence type="ECO:0000256" key="3">
    <source>
        <dbReference type="ARBA" id="ARBA00006702"/>
    </source>
</evidence>
<keyword evidence="7 10" id="KW-0904">Protein phosphatase</keyword>
<evidence type="ECO:0000313" key="14">
    <source>
        <dbReference type="Proteomes" id="UP000813824"/>
    </source>
</evidence>
<evidence type="ECO:0000313" key="13">
    <source>
        <dbReference type="EMBL" id="KAH8104545.1"/>
    </source>
</evidence>
<evidence type="ECO:0000256" key="9">
    <source>
        <dbReference type="ARBA" id="ARBA00048832"/>
    </source>
</evidence>
<dbReference type="Gene3D" id="3.60.40.10">
    <property type="entry name" value="PPM-type phosphatase domain"/>
    <property type="match status" value="1"/>
</dbReference>
<dbReference type="FunFam" id="3.60.40.10:FF:000016">
    <property type="entry name" value="Protein phosphatase 2C"/>
    <property type="match status" value="1"/>
</dbReference>
<dbReference type="InterPro" id="IPR001932">
    <property type="entry name" value="PPM-type_phosphatase-like_dom"/>
</dbReference>
<feature type="compositionally biased region" description="Basic and acidic residues" evidence="11">
    <location>
        <begin position="334"/>
        <end position="356"/>
    </location>
</feature>
<protein>
    <recommendedName>
        <fullName evidence="4">protein-serine/threonine phosphatase</fullName>
        <ecNumber evidence="4">3.1.3.16</ecNumber>
    </recommendedName>
</protein>
<accession>A0A8K0UUF9</accession>
<dbReference type="AlphaFoldDB" id="A0A8K0UUF9"/>
<evidence type="ECO:0000256" key="5">
    <source>
        <dbReference type="ARBA" id="ARBA00022723"/>
    </source>
</evidence>
<feature type="region of interest" description="Disordered" evidence="11">
    <location>
        <begin position="393"/>
        <end position="517"/>
    </location>
</feature>
<keyword evidence="8" id="KW-0464">Manganese</keyword>
<gene>
    <name evidence="13" type="ORF">BXZ70DRAFT_593967</name>
</gene>
<evidence type="ECO:0000256" key="11">
    <source>
        <dbReference type="SAM" id="MobiDB-lite"/>
    </source>
</evidence>
<dbReference type="PROSITE" id="PS51746">
    <property type="entry name" value="PPM_2"/>
    <property type="match status" value="1"/>
</dbReference>
<evidence type="ECO:0000256" key="10">
    <source>
        <dbReference type="RuleBase" id="RU003465"/>
    </source>
</evidence>
<keyword evidence="5" id="KW-0479">Metal-binding</keyword>
<name>A0A8K0UUF9_9AGAR</name>
<comment type="cofactor">
    <cofactor evidence="2">
        <name>Mg(2+)</name>
        <dbReference type="ChEBI" id="CHEBI:18420"/>
    </cofactor>
</comment>
<feature type="compositionally biased region" description="Acidic residues" evidence="11">
    <location>
        <begin position="395"/>
        <end position="412"/>
    </location>
</feature>
<dbReference type="GO" id="GO:0046872">
    <property type="term" value="F:metal ion binding"/>
    <property type="evidence" value="ECO:0007669"/>
    <property type="project" value="UniProtKB-KW"/>
</dbReference>
<comment type="cofactor">
    <cofactor evidence="1">
        <name>Mn(2+)</name>
        <dbReference type="ChEBI" id="CHEBI:29035"/>
    </cofactor>
</comment>
<dbReference type="PANTHER" id="PTHR13832">
    <property type="entry name" value="PROTEIN PHOSPHATASE 2C"/>
    <property type="match status" value="1"/>
</dbReference>
<feature type="domain" description="PPM-type phosphatase" evidence="12">
    <location>
        <begin position="23"/>
        <end position="291"/>
    </location>
</feature>
<proteinExistence type="inferred from homology"/>
<evidence type="ECO:0000256" key="1">
    <source>
        <dbReference type="ARBA" id="ARBA00001936"/>
    </source>
</evidence>
<dbReference type="InterPro" id="IPR036457">
    <property type="entry name" value="PPM-type-like_dom_sf"/>
</dbReference>
<dbReference type="PROSITE" id="PS01032">
    <property type="entry name" value="PPM_1"/>
    <property type="match status" value="1"/>
</dbReference>
<evidence type="ECO:0000256" key="8">
    <source>
        <dbReference type="ARBA" id="ARBA00023211"/>
    </source>
</evidence>
<evidence type="ECO:0000259" key="12">
    <source>
        <dbReference type="PROSITE" id="PS51746"/>
    </source>
</evidence>
<comment type="catalytic activity">
    <reaction evidence="9">
        <text>O-phospho-L-threonyl-[protein] + H2O = L-threonyl-[protein] + phosphate</text>
        <dbReference type="Rhea" id="RHEA:47004"/>
        <dbReference type="Rhea" id="RHEA-COMP:11060"/>
        <dbReference type="Rhea" id="RHEA-COMP:11605"/>
        <dbReference type="ChEBI" id="CHEBI:15377"/>
        <dbReference type="ChEBI" id="CHEBI:30013"/>
        <dbReference type="ChEBI" id="CHEBI:43474"/>
        <dbReference type="ChEBI" id="CHEBI:61977"/>
        <dbReference type="EC" id="3.1.3.16"/>
    </reaction>
    <physiologicalReaction direction="left-to-right" evidence="9">
        <dbReference type="Rhea" id="RHEA:47005"/>
    </physiologicalReaction>
</comment>
<dbReference type="SUPFAM" id="SSF81606">
    <property type="entry name" value="PP2C-like"/>
    <property type="match status" value="1"/>
</dbReference>
<keyword evidence="14" id="KW-1185">Reference proteome</keyword>
<dbReference type="InterPro" id="IPR015655">
    <property type="entry name" value="PP2C"/>
</dbReference>
<dbReference type="Proteomes" id="UP000813824">
    <property type="component" value="Unassembled WGS sequence"/>
</dbReference>
<comment type="similarity">
    <text evidence="3 10">Belongs to the PP2C family.</text>
</comment>
<feature type="compositionally biased region" description="Basic and acidic residues" evidence="11">
    <location>
        <begin position="502"/>
        <end position="517"/>
    </location>
</feature>
<keyword evidence="6 10" id="KW-0378">Hydrolase</keyword>
<evidence type="ECO:0000256" key="4">
    <source>
        <dbReference type="ARBA" id="ARBA00013081"/>
    </source>
</evidence>
<evidence type="ECO:0000256" key="7">
    <source>
        <dbReference type="ARBA" id="ARBA00022912"/>
    </source>
</evidence>
<dbReference type="EMBL" id="JAEVFJ010000005">
    <property type="protein sequence ID" value="KAH8104545.1"/>
    <property type="molecule type" value="Genomic_DNA"/>
</dbReference>
<dbReference type="OrthoDB" id="10264738at2759"/>
<dbReference type="EC" id="3.1.3.16" evidence="4"/>
<organism evidence="13 14">
    <name type="scientific">Cristinia sonorae</name>
    <dbReference type="NCBI Taxonomy" id="1940300"/>
    <lineage>
        <taxon>Eukaryota</taxon>
        <taxon>Fungi</taxon>
        <taxon>Dikarya</taxon>
        <taxon>Basidiomycota</taxon>
        <taxon>Agaricomycotina</taxon>
        <taxon>Agaricomycetes</taxon>
        <taxon>Agaricomycetidae</taxon>
        <taxon>Agaricales</taxon>
        <taxon>Pleurotineae</taxon>
        <taxon>Stephanosporaceae</taxon>
        <taxon>Cristinia</taxon>
    </lineage>
</organism>
<dbReference type="Pfam" id="PF00481">
    <property type="entry name" value="PP2C"/>
    <property type="match status" value="1"/>
</dbReference>
<dbReference type="CDD" id="cd00143">
    <property type="entry name" value="PP2Cc"/>
    <property type="match status" value="1"/>
</dbReference>
<comment type="caution">
    <text evidence="13">The sequence shown here is derived from an EMBL/GenBank/DDBJ whole genome shotgun (WGS) entry which is preliminary data.</text>
</comment>
<sequence length="517" mass="56304">MGQLLSWPATAKETHAGSNAKFAYAISEMQGWRVSMEDAHAIELDLDETNGTDTNAFFAVYDGHGGSAASKYAGENVHKRLLTEPAYKRGQYAEALKRAFLDADEDMRATAEFGRDASGCTAVAALVTKDNKVFVANAGDSRSVISCKGEVKALSKDHKPTDELEKRRVSAAGGYVEFGRVNGNLALSRALGDFEYKKNKSLPAEAQIITSDPDIVEHDITEDDEFIVVACDGIWDCLTSQQCVDVIRLLIAQGKTLSQACEAICDLCLAPDTNSGAGIGCDNMTILIVALLHGKTEEQWYEWVKSRTEGKVGYDTPDALPTIYSETRRANYTRREAAKAQEKAQQEQWKKDHPDEFAQTGFPRANPVASFERGGIFDDILREMQAAGDIRILSQEDDDDDLFEDNFSEEGPDGATYTFSTEGDDEKASNSDDHDDEGDAKMADVTRTLKQQVDELVRGESTADPQPVQGEAPPEPKRAPNGDVPVEQLRSAPGGDAPSDAVRAEGLLDKSESPLKV</sequence>
<dbReference type="InterPro" id="IPR000222">
    <property type="entry name" value="PP2C_BS"/>
</dbReference>
<feature type="region of interest" description="Disordered" evidence="11">
    <location>
        <begin position="334"/>
        <end position="369"/>
    </location>
</feature>
<dbReference type="GO" id="GO:0004722">
    <property type="term" value="F:protein serine/threonine phosphatase activity"/>
    <property type="evidence" value="ECO:0007669"/>
    <property type="project" value="UniProtKB-EC"/>
</dbReference>
<evidence type="ECO:0000256" key="6">
    <source>
        <dbReference type="ARBA" id="ARBA00022801"/>
    </source>
</evidence>
<dbReference type="PANTHER" id="PTHR13832:SF565">
    <property type="entry name" value="AT28366P-RELATED"/>
    <property type="match status" value="1"/>
</dbReference>
<reference evidence="13" key="1">
    <citation type="journal article" date="2021" name="New Phytol.">
        <title>Evolutionary innovations through gain and loss of genes in the ectomycorrhizal Boletales.</title>
        <authorList>
            <person name="Wu G."/>
            <person name="Miyauchi S."/>
            <person name="Morin E."/>
            <person name="Kuo A."/>
            <person name="Drula E."/>
            <person name="Varga T."/>
            <person name="Kohler A."/>
            <person name="Feng B."/>
            <person name="Cao Y."/>
            <person name="Lipzen A."/>
            <person name="Daum C."/>
            <person name="Hundley H."/>
            <person name="Pangilinan J."/>
            <person name="Johnson J."/>
            <person name="Barry K."/>
            <person name="LaButti K."/>
            <person name="Ng V."/>
            <person name="Ahrendt S."/>
            <person name="Min B."/>
            <person name="Choi I.G."/>
            <person name="Park H."/>
            <person name="Plett J.M."/>
            <person name="Magnuson J."/>
            <person name="Spatafora J.W."/>
            <person name="Nagy L.G."/>
            <person name="Henrissat B."/>
            <person name="Grigoriev I.V."/>
            <person name="Yang Z.L."/>
            <person name="Xu J."/>
            <person name="Martin F.M."/>
        </authorList>
    </citation>
    <scope>NUCLEOTIDE SEQUENCE</scope>
    <source>
        <strain evidence="13">KKN 215</strain>
    </source>
</reference>
<evidence type="ECO:0000256" key="2">
    <source>
        <dbReference type="ARBA" id="ARBA00001946"/>
    </source>
</evidence>